<dbReference type="SUPFAM" id="SSF54211">
    <property type="entry name" value="Ribosomal protein S5 domain 2-like"/>
    <property type="match status" value="1"/>
</dbReference>
<dbReference type="GO" id="GO:0003723">
    <property type="term" value="F:RNA binding"/>
    <property type="evidence" value="ECO:0007669"/>
    <property type="project" value="TreeGrafter"/>
</dbReference>
<comment type="similarity">
    <text evidence="1 4">Belongs to the universal ribosomal protein uS9 family.</text>
</comment>
<evidence type="ECO:0000256" key="2">
    <source>
        <dbReference type="ARBA" id="ARBA00022980"/>
    </source>
</evidence>
<evidence type="ECO:0000256" key="5">
    <source>
        <dbReference type="RuleBase" id="RU003816"/>
    </source>
</evidence>
<dbReference type="PANTHER" id="PTHR21569">
    <property type="entry name" value="RIBOSOMAL PROTEIN S9"/>
    <property type="match status" value="1"/>
</dbReference>
<organism evidence="7 8">
    <name type="scientific">Candidatus Roizmanbacteria bacterium RIFCSPLOWO2_01_FULL_38_12</name>
    <dbReference type="NCBI Taxonomy" id="1802061"/>
    <lineage>
        <taxon>Bacteria</taxon>
        <taxon>Candidatus Roizmaniibacteriota</taxon>
    </lineage>
</organism>
<dbReference type="GO" id="GO:0006412">
    <property type="term" value="P:translation"/>
    <property type="evidence" value="ECO:0007669"/>
    <property type="project" value="InterPro"/>
</dbReference>
<dbReference type="Pfam" id="PF00380">
    <property type="entry name" value="Ribosomal_S9"/>
    <property type="match status" value="1"/>
</dbReference>
<dbReference type="AlphaFoldDB" id="A0A1F7IXZ9"/>
<evidence type="ECO:0000256" key="1">
    <source>
        <dbReference type="ARBA" id="ARBA00005251"/>
    </source>
</evidence>
<evidence type="ECO:0000256" key="6">
    <source>
        <dbReference type="SAM" id="MobiDB-lite"/>
    </source>
</evidence>
<dbReference type="Gene3D" id="3.30.230.10">
    <property type="match status" value="1"/>
</dbReference>
<keyword evidence="3 4" id="KW-0687">Ribonucleoprotein</keyword>
<dbReference type="GO" id="GO:0022627">
    <property type="term" value="C:cytosolic small ribosomal subunit"/>
    <property type="evidence" value="ECO:0007669"/>
    <property type="project" value="TreeGrafter"/>
</dbReference>
<name>A0A1F7IXZ9_9BACT</name>
<feature type="compositionally biased region" description="Basic residues" evidence="6">
    <location>
        <begin position="129"/>
        <end position="149"/>
    </location>
</feature>
<evidence type="ECO:0000256" key="3">
    <source>
        <dbReference type="ARBA" id="ARBA00023274"/>
    </source>
</evidence>
<dbReference type="NCBIfam" id="NF001099">
    <property type="entry name" value="PRK00132.1"/>
    <property type="match status" value="1"/>
</dbReference>
<dbReference type="STRING" id="1802061.A3A93_02190"/>
<dbReference type="InterPro" id="IPR014721">
    <property type="entry name" value="Ribsml_uS5_D2-typ_fold_subgr"/>
</dbReference>
<evidence type="ECO:0000256" key="4">
    <source>
        <dbReference type="RuleBase" id="RU003815"/>
    </source>
</evidence>
<sequence>MPKKSKDVKYYEAVGRRKESVARVRLYLATKGSITLKGTKIKAGDMVINGKQAKQIFLHQYEEKRYMEPLTLTKNADRFAISIKVSGGGPNGQLEAIILGISRALCKAGEEYRPVLKTQGLLTRDPRVRERRKVGTGGKARRQKQSPKR</sequence>
<dbReference type="InterPro" id="IPR023035">
    <property type="entry name" value="Ribosomal_uS9_bac/plastid"/>
</dbReference>
<feature type="region of interest" description="Disordered" evidence="6">
    <location>
        <begin position="123"/>
        <end position="149"/>
    </location>
</feature>
<keyword evidence="2 4" id="KW-0689">Ribosomal protein</keyword>
<dbReference type="PROSITE" id="PS00360">
    <property type="entry name" value="RIBOSOMAL_S9"/>
    <property type="match status" value="1"/>
</dbReference>
<dbReference type="Proteomes" id="UP000177141">
    <property type="component" value="Unassembled WGS sequence"/>
</dbReference>
<comment type="caution">
    <text evidence="7">The sequence shown here is derived from an EMBL/GenBank/DDBJ whole genome shotgun (WGS) entry which is preliminary data.</text>
</comment>
<reference evidence="7 8" key="1">
    <citation type="journal article" date="2016" name="Nat. Commun.">
        <title>Thousands of microbial genomes shed light on interconnected biogeochemical processes in an aquifer system.</title>
        <authorList>
            <person name="Anantharaman K."/>
            <person name="Brown C.T."/>
            <person name="Hug L.A."/>
            <person name="Sharon I."/>
            <person name="Castelle C.J."/>
            <person name="Probst A.J."/>
            <person name="Thomas B.C."/>
            <person name="Singh A."/>
            <person name="Wilkins M.J."/>
            <person name="Karaoz U."/>
            <person name="Brodie E.L."/>
            <person name="Williams K.H."/>
            <person name="Hubbard S.S."/>
            <person name="Banfield J.F."/>
        </authorList>
    </citation>
    <scope>NUCLEOTIDE SEQUENCE [LARGE SCALE GENOMIC DNA]</scope>
</reference>
<proteinExistence type="inferred from homology"/>
<evidence type="ECO:0000313" key="8">
    <source>
        <dbReference type="Proteomes" id="UP000177141"/>
    </source>
</evidence>
<dbReference type="InterPro" id="IPR020574">
    <property type="entry name" value="Ribosomal_uS9_CS"/>
</dbReference>
<dbReference type="PANTHER" id="PTHR21569:SF1">
    <property type="entry name" value="SMALL RIBOSOMAL SUBUNIT PROTEIN US9M"/>
    <property type="match status" value="1"/>
</dbReference>
<gene>
    <name evidence="7" type="ORF">A3A93_02190</name>
</gene>
<dbReference type="InterPro" id="IPR020568">
    <property type="entry name" value="Ribosomal_Su5_D2-typ_SF"/>
</dbReference>
<evidence type="ECO:0000313" key="7">
    <source>
        <dbReference type="EMBL" id="OGK48258.1"/>
    </source>
</evidence>
<protein>
    <recommendedName>
        <fullName evidence="5">30S ribosomal protein S9</fullName>
    </recommendedName>
</protein>
<dbReference type="InterPro" id="IPR000754">
    <property type="entry name" value="Ribosomal_uS9"/>
</dbReference>
<dbReference type="EMBL" id="MGAL01000018">
    <property type="protein sequence ID" value="OGK48258.1"/>
    <property type="molecule type" value="Genomic_DNA"/>
</dbReference>
<accession>A0A1F7IXZ9</accession>
<dbReference type="GO" id="GO:0003735">
    <property type="term" value="F:structural constituent of ribosome"/>
    <property type="evidence" value="ECO:0007669"/>
    <property type="project" value="InterPro"/>
</dbReference>